<dbReference type="GO" id="GO:0003676">
    <property type="term" value="F:nucleic acid binding"/>
    <property type="evidence" value="ECO:0007669"/>
    <property type="project" value="InterPro"/>
</dbReference>
<dbReference type="InterPro" id="IPR001584">
    <property type="entry name" value="Integrase_cat-core"/>
</dbReference>
<reference evidence="3 4" key="1">
    <citation type="journal article" date="2013" name="Nature">
        <title>Anaerobic oxidation of methane coupled to nitrate reduction in a novel archaeal lineage.</title>
        <authorList>
            <person name="Haroon M.F."/>
            <person name="Hu S."/>
            <person name="Shi Y."/>
            <person name="Imelfort M."/>
            <person name="Keller J."/>
            <person name="Hugenholtz P."/>
            <person name="Yuan Z."/>
            <person name="Tyson G.W."/>
        </authorList>
    </citation>
    <scope>NUCLEOTIDE SEQUENCE [LARGE SCALE GENOMIC DNA]</scope>
    <source>
        <strain evidence="3 4">ANME-2d</strain>
    </source>
</reference>
<organism evidence="3 4">
    <name type="scientific">Candidatus Methanoperedens nitratireducens</name>
    <dbReference type="NCBI Taxonomy" id="1392998"/>
    <lineage>
        <taxon>Archaea</taxon>
        <taxon>Methanobacteriati</taxon>
        <taxon>Methanobacteriota</taxon>
        <taxon>Stenosarchaea group</taxon>
        <taxon>Methanomicrobia</taxon>
        <taxon>Methanosarcinales</taxon>
        <taxon>ANME-2 cluster</taxon>
        <taxon>Candidatus Methanoperedentaceae</taxon>
        <taxon>Candidatus Methanoperedens</taxon>
    </lineage>
</organism>
<protein>
    <submittedName>
        <fullName evidence="3">Integrase family protein</fullName>
    </submittedName>
</protein>
<dbReference type="RefSeq" id="WP_157834106.1">
    <property type="nucleotide sequence ID" value="NZ_JMIY01000006.1"/>
</dbReference>
<dbReference type="InterPro" id="IPR012337">
    <property type="entry name" value="RNaseH-like_sf"/>
</dbReference>
<feature type="compositionally biased region" description="Basic residues" evidence="1">
    <location>
        <begin position="75"/>
        <end position="84"/>
    </location>
</feature>
<dbReference type="SUPFAM" id="SSF53098">
    <property type="entry name" value="Ribonuclease H-like"/>
    <property type="match status" value="1"/>
</dbReference>
<feature type="domain" description="Integrase catalytic" evidence="2">
    <location>
        <begin position="167"/>
        <end position="337"/>
    </location>
</feature>
<dbReference type="Gene3D" id="3.30.420.10">
    <property type="entry name" value="Ribonuclease H-like superfamily/Ribonuclease H"/>
    <property type="match status" value="1"/>
</dbReference>
<feature type="region of interest" description="Disordered" evidence="1">
    <location>
        <begin position="61"/>
        <end position="84"/>
    </location>
</feature>
<gene>
    <name evidence="3" type="ORF">ANME2D_02482</name>
</gene>
<comment type="caution">
    <text evidence="3">The sequence shown here is derived from an EMBL/GenBank/DDBJ whole genome shotgun (WGS) entry which is preliminary data.</text>
</comment>
<dbReference type="PROSITE" id="PS50994">
    <property type="entry name" value="INTEGRASE"/>
    <property type="match status" value="1"/>
</dbReference>
<dbReference type="Pfam" id="PF13683">
    <property type="entry name" value="rve_3"/>
    <property type="match status" value="1"/>
</dbReference>
<evidence type="ECO:0000313" key="4">
    <source>
        <dbReference type="Proteomes" id="UP000027153"/>
    </source>
</evidence>
<dbReference type="EMBL" id="JMIY01000006">
    <property type="protein sequence ID" value="KCZ71280.1"/>
    <property type="molecule type" value="Genomic_DNA"/>
</dbReference>
<dbReference type="SUPFAM" id="SSF46689">
    <property type="entry name" value="Homeodomain-like"/>
    <property type="match status" value="1"/>
</dbReference>
<evidence type="ECO:0000313" key="3">
    <source>
        <dbReference type="EMBL" id="KCZ71280.1"/>
    </source>
</evidence>
<evidence type="ECO:0000259" key="2">
    <source>
        <dbReference type="PROSITE" id="PS50994"/>
    </source>
</evidence>
<name>A0A062V7A8_9EURY</name>
<accession>A0A062V7A8</accession>
<dbReference type="Proteomes" id="UP000027153">
    <property type="component" value="Unassembled WGS sequence"/>
</dbReference>
<dbReference type="InterPro" id="IPR009057">
    <property type="entry name" value="Homeodomain-like_sf"/>
</dbReference>
<sequence length="404" mass="47975">MQTKTENLFNPNRYLLSDEAKKRLRWMYILCHESNNSITQASNKIGISREWLSKLKNKFENNQKDPRSLEPQSRAPHHTANRKRISQEIENKIVEMRNKHPWGKEKISAAVSNRYNLKVSPPTVNRYLHKHKLINPKLSQKNKQAWENKKEKEKQLILKVRPPKDIKDYKPGALVEKDMKLVPRISHSKGKYRYSKEFYYQHSFIDSFTRIRVVELTKDSSSHKAVKAYQKVKTKFPFSIASLNSDNGGENEGEFREKLKKESVIHFYSRSGTPTDNPRVERSHLTDEVEFYQQGGIKNTFSEQTKALRKQDDTYNLLRPHQALGYLTPMKFYKLWKKNPKEVYQITEKWQKYLRKQRKRLANSRKMKNKEQIEKLMEFIDTKLGQETRQRSPKLSLSKCELCL</sequence>
<dbReference type="AlphaFoldDB" id="A0A062V7A8"/>
<dbReference type="InterPro" id="IPR036397">
    <property type="entry name" value="RNaseH_sf"/>
</dbReference>
<evidence type="ECO:0000256" key="1">
    <source>
        <dbReference type="SAM" id="MobiDB-lite"/>
    </source>
</evidence>
<keyword evidence="4" id="KW-1185">Reference proteome</keyword>
<proteinExistence type="predicted"/>
<dbReference type="GO" id="GO:0015074">
    <property type="term" value="P:DNA integration"/>
    <property type="evidence" value="ECO:0007669"/>
    <property type="project" value="InterPro"/>
</dbReference>